<dbReference type="Proteomes" id="UP000594464">
    <property type="component" value="Chromosome"/>
</dbReference>
<evidence type="ECO:0000256" key="6">
    <source>
        <dbReference type="SAM" id="Phobius"/>
    </source>
</evidence>
<feature type="transmembrane region" description="Helical" evidence="6">
    <location>
        <begin position="454"/>
        <end position="473"/>
    </location>
</feature>
<sequence>MTAPPFNRFLSNLPWTTLGKVVVHLQLFALSILLTRYLGKELLGIYATLLAVPVFARLLNTLGLESALHKKLPELNVQDPEGSLGRWLVACLLGVRFLSTGLACILLYFLIPAYFESIGQPQLVEHRVALLFYFSAITIDSLLSSLFMTQLRYKLIASVESGCAFLNLCLAAVFIALDYGVAGVIWAYVISVSVNVLLYLFWSRDSWAAPRKRPPLDETARLSWSSYWVGLLGFGLMTQADVVLMNVFRIDPASVGLYHLVTGFTGMLAFLLAGVSPMAFALFSESHARDSREGLSNLFREIMGIACFLTAPFYAFVIFNAEAILRFIYGEAFAEAGGMLVLFASLAGLQTLLGLNFTYSMLFTLQQRGVALSSTIEASVLNLALNFLLIPAYGATGAIAGTGISMVYVVARHLYALSKLLDIRATIADVLTRGGWCLLAALPGAVLYRAGIDAVILSGVVYLLSFFGILLWLRPISLDGAKRLETLFPGCGRYIQRFVKN</sequence>
<evidence type="ECO:0000256" key="3">
    <source>
        <dbReference type="ARBA" id="ARBA00022692"/>
    </source>
</evidence>
<evidence type="ECO:0000313" key="7">
    <source>
        <dbReference type="EMBL" id="QPJ63971.1"/>
    </source>
</evidence>
<feature type="transmembrane region" description="Helical" evidence="6">
    <location>
        <begin position="84"/>
        <end position="110"/>
    </location>
</feature>
<evidence type="ECO:0000256" key="4">
    <source>
        <dbReference type="ARBA" id="ARBA00022989"/>
    </source>
</evidence>
<feature type="transmembrane region" description="Helical" evidence="6">
    <location>
        <begin position="340"/>
        <end position="363"/>
    </location>
</feature>
<dbReference type="AlphaFoldDB" id="A0A7T0BZV8"/>
<feature type="transmembrane region" description="Helical" evidence="6">
    <location>
        <begin position="222"/>
        <end position="244"/>
    </location>
</feature>
<keyword evidence="4 6" id="KW-1133">Transmembrane helix</keyword>
<organism evidence="7 8">
    <name type="scientific">Candidatus Nitrohelix vancouverensis</name>
    <dbReference type="NCBI Taxonomy" id="2705534"/>
    <lineage>
        <taxon>Bacteria</taxon>
        <taxon>Pseudomonadati</taxon>
        <taxon>Nitrospinota/Tectimicrobiota group</taxon>
        <taxon>Nitrospinota</taxon>
        <taxon>Nitrospinia</taxon>
        <taxon>Nitrospinales</taxon>
        <taxon>Nitrospinaceae</taxon>
        <taxon>Candidatus Nitrohelix</taxon>
    </lineage>
</organism>
<evidence type="ECO:0000256" key="5">
    <source>
        <dbReference type="ARBA" id="ARBA00023136"/>
    </source>
</evidence>
<dbReference type="PANTHER" id="PTHR30250">
    <property type="entry name" value="PST FAMILY PREDICTED COLANIC ACID TRANSPORTER"/>
    <property type="match status" value="1"/>
</dbReference>
<keyword evidence="3 6" id="KW-0812">Transmembrane</keyword>
<keyword evidence="5 6" id="KW-0472">Membrane</keyword>
<evidence type="ECO:0000313" key="8">
    <source>
        <dbReference type="Proteomes" id="UP000594464"/>
    </source>
</evidence>
<dbReference type="InterPro" id="IPR002797">
    <property type="entry name" value="Polysacc_synth"/>
</dbReference>
<proteinExistence type="predicted"/>
<dbReference type="KEGG" id="nva:G3M78_00520"/>
<evidence type="ECO:0000256" key="2">
    <source>
        <dbReference type="ARBA" id="ARBA00022475"/>
    </source>
</evidence>
<keyword evidence="2" id="KW-1003">Cell membrane</keyword>
<feature type="transmembrane region" description="Helical" evidence="6">
    <location>
        <begin position="184"/>
        <end position="202"/>
    </location>
</feature>
<comment type="subcellular location">
    <subcellularLocation>
        <location evidence="1">Cell membrane</location>
        <topology evidence="1">Multi-pass membrane protein</topology>
    </subcellularLocation>
</comment>
<feature type="transmembrane region" description="Helical" evidence="6">
    <location>
        <begin position="155"/>
        <end position="177"/>
    </location>
</feature>
<gene>
    <name evidence="7" type="ORF">G3M78_00520</name>
</gene>
<dbReference type="PANTHER" id="PTHR30250:SF11">
    <property type="entry name" value="O-ANTIGEN TRANSPORTER-RELATED"/>
    <property type="match status" value="1"/>
</dbReference>
<protein>
    <submittedName>
        <fullName evidence="7">Polysaccharide biosynthesis protein</fullName>
    </submittedName>
</protein>
<feature type="transmembrane region" description="Helical" evidence="6">
    <location>
        <begin position="15"/>
        <end position="35"/>
    </location>
</feature>
<name>A0A7T0BZV8_9BACT</name>
<evidence type="ECO:0000256" key="1">
    <source>
        <dbReference type="ARBA" id="ARBA00004651"/>
    </source>
</evidence>
<feature type="transmembrane region" description="Helical" evidence="6">
    <location>
        <begin position="42"/>
        <end position="64"/>
    </location>
</feature>
<feature type="transmembrane region" description="Helical" evidence="6">
    <location>
        <begin position="130"/>
        <end position="149"/>
    </location>
</feature>
<feature type="transmembrane region" description="Helical" evidence="6">
    <location>
        <begin position="302"/>
        <end position="328"/>
    </location>
</feature>
<dbReference type="GO" id="GO:0005886">
    <property type="term" value="C:plasma membrane"/>
    <property type="evidence" value="ECO:0007669"/>
    <property type="project" value="UniProtKB-SubCell"/>
</dbReference>
<dbReference type="EMBL" id="CP048620">
    <property type="protein sequence ID" value="QPJ63971.1"/>
    <property type="molecule type" value="Genomic_DNA"/>
</dbReference>
<feature type="transmembrane region" description="Helical" evidence="6">
    <location>
        <begin position="383"/>
        <end position="410"/>
    </location>
</feature>
<feature type="transmembrane region" description="Helical" evidence="6">
    <location>
        <begin position="256"/>
        <end position="282"/>
    </location>
</feature>
<dbReference type="InterPro" id="IPR050833">
    <property type="entry name" value="Poly_Biosynth_Transport"/>
</dbReference>
<accession>A0A7T0BZV8</accession>
<dbReference type="Pfam" id="PF01943">
    <property type="entry name" value="Polysacc_synt"/>
    <property type="match status" value="1"/>
</dbReference>
<reference evidence="8" key="1">
    <citation type="submission" date="2020-02" db="EMBL/GenBank/DDBJ databases">
        <title>Genomic and physiological characterization of two novel Nitrospinaceae genera.</title>
        <authorList>
            <person name="Mueller A.J."/>
            <person name="Jung M.-Y."/>
            <person name="Strachan C.R."/>
            <person name="Herbold C.W."/>
            <person name="Kirkegaard R.H."/>
            <person name="Daims H."/>
        </authorList>
    </citation>
    <scope>NUCLEOTIDE SEQUENCE [LARGE SCALE GENOMIC DNA]</scope>
</reference>
<feature type="transmembrane region" description="Helical" evidence="6">
    <location>
        <begin position="430"/>
        <end position="448"/>
    </location>
</feature>